<evidence type="ECO:0000313" key="1">
    <source>
        <dbReference type="EMBL" id="KAH9778239.1"/>
    </source>
</evidence>
<proteinExistence type="predicted"/>
<comment type="caution">
    <text evidence="1">The sequence shown here is derived from an EMBL/GenBank/DDBJ whole genome shotgun (WGS) entry which is preliminary data.</text>
</comment>
<evidence type="ECO:0000313" key="2">
    <source>
        <dbReference type="Proteomes" id="UP000829398"/>
    </source>
</evidence>
<dbReference type="EMBL" id="CM039172">
    <property type="protein sequence ID" value="KAH9778239.1"/>
    <property type="molecule type" value="Genomic_DNA"/>
</dbReference>
<name>A0ACB8LXY1_CITSI</name>
<protein>
    <submittedName>
        <fullName evidence="1">Pentatricopeptide repeat-containing protein PNM1</fullName>
    </submittedName>
</protein>
<gene>
    <name evidence="1" type="ORF">KPL71_007285</name>
</gene>
<keyword evidence="2" id="KW-1185">Reference proteome</keyword>
<dbReference type="Proteomes" id="UP000829398">
    <property type="component" value="Chromosome 3"/>
</dbReference>
<reference evidence="2" key="1">
    <citation type="journal article" date="2023" name="Hortic. Res.">
        <title>A chromosome-level phased genome enabling allele-level studies in sweet orange: a case study on citrus Huanglongbing tolerance.</title>
        <authorList>
            <person name="Wu B."/>
            <person name="Yu Q."/>
            <person name="Deng Z."/>
            <person name="Duan Y."/>
            <person name="Luo F."/>
            <person name="Gmitter F. Jr."/>
        </authorList>
    </citation>
    <scope>NUCLEOTIDE SEQUENCE [LARGE SCALE GENOMIC DNA]</scope>
    <source>
        <strain evidence="2">cv. Valencia</strain>
    </source>
</reference>
<sequence>MLCAHLAPLPKQNSFGPYALGLGSLIGPMLWPKTQFCSFSIAPITGFYSTTPLDSASAKMPPSTSLLLGRLLLQQPPHRFISPQSTYFSRFSPTHYLNFLSKPFSSKPTSNPKTIDDPDQVIARSLSGELLENLEADPLPISQRLHLIFSHVTPTPSLVQSTLNFSPEAGRAILGFNHWLTQNANFSHTDETLSFFTDYFGRRKDFKAIHDFLVDNKEVLGPKTLASCIDRLVRAGRPTQVLGFFERMERDYGFKRDKDSLRLVVEKLCENGYASYAEKLVKDTANEIFPDDKICDLLIKGWCVDGKLDEAKRLAREMYRGGFELGTVAYNCILDCVSKLCRKKDPFRLDSEAEKVLLDMEYNGVPRNVETFNVLISNLCKIRRSEDAIKLFYRMGEWGCHPNETTFLVLIKSLYQAARVGEGDEMIDRMKSAGYAIGKKDYYEFLTRLCGIERIEQAMSVFEKMKTDGHNPDTETYDLLMRKWCAHNRVDKANALFDEAVRNGVEVKPKEYRVDPRYLKKPIAVKKGKKRETLPEKMARKRRRLKQIRLSFVKKPKRTMMR</sequence>
<organism evidence="1 2">
    <name type="scientific">Citrus sinensis</name>
    <name type="common">Sweet orange</name>
    <name type="synonym">Citrus aurantium var. sinensis</name>
    <dbReference type="NCBI Taxonomy" id="2711"/>
    <lineage>
        <taxon>Eukaryota</taxon>
        <taxon>Viridiplantae</taxon>
        <taxon>Streptophyta</taxon>
        <taxon>Embryophyta</taxon>
        <taxon>Tracheophyta</taxon>
        <taxon>Spermatophyta</taxon>
        <taxon>Magnoliopsida</taxon>
        <taxon>eudicotyledons</taxon>
        <taxon>Gunneridae</taxon>
        <taxon>Pentapetalae</taxon>
        <taxon>rosids</taxon>
        <taxon>malvids</taxon>
        <taxon>Sapindales</taxon>
        <taxon>Rutaceae</taxon>
        <taxon>Aurantioideae</taxon>
        <taxon>Citrus</taxon>
    </lineage>
</organism>
<accession>A0ACB8LXY1</accession>